<evidence type="ECO:0008006" key="3">
    <source>
        <dbReference type="Google" id="ProtNLM"/>
    </source>
</evidence>
<organism evidence="1 2">
    <name type="scientific">Oleispira antarctica RB-8</name>
    <dbReference type="NCBI Taxonomy" id="698738"/>
    <lineage>
        <taxon>Bacteria</taxon>
        <taxon>Pseudomonadati</taxon>
        <taxon>Pseudomonadota</taxon>
        <taxon>Gammaproteobacteria</taxon>
        <taxon>Oceanospirillales</taxon>
        <taxon>Oceanospirillaceae</taxon>
        <taxon>Oleispira</taxon>
    </lineage>
</organism>
<dbReference type="KEGG" id="oai:OLEAN_C08520"/>
<sequence length="104" mass="11610">MLAIDQNPLNILEQKKYNVSQAAALLGMSNASLNRLRRKGDAPNEISIAGNTRFLEKDLLNWLIDQNPRLKDQFELMESARTAFSRSAARANKAKNKAALKAVK</sequence>
<keyword evidence="2" id="KW-1185">Reference proteome</keyword>
<evidence type="ECO:0000313" key="1">
    <source>
        <dbReference type="EMBL" id="CCK75028.1"/>
    </source>
</evidence>
<evidence type="ECO:0000313" key="2">
    <source>
        <dbReference type="Proteomes" id="UP000032749"/>
    </source>
</evidence>
<dbReference type="EMBL" id="FO203512">
    <property type="protein sequence ID" value="CCK75028.1"/>
    <property type="molecule type" value="Genomic_DNA"/>
</dbReference>
<reference evidence="1 2" key="1">
    <citation type="journal article" date="2013" name="Nat. Commun.">
        <title>Genome sequence and functional genomic analysis of the oil-degrading bacterium Oleispira antarctica.</title>
        <authorList>
            <person name="Kube M."/>
            <person name="Chernikova T.N."/>
            <person name="Al-Ramahi Y."/>
            <person name="Beloqui A."/>
            <person name="Lopez-Cortez N."/>
            <person name="Guazzaroni M.E."/>
            <person name="Heipieper H.J."/>
            <person name="Klages S."/>
            <person name="Kotsyurbenko O.R."/>
            <person name="Langer I."/>
            <person name="Nechitaylo T.Y."/>
            <person name="Lunsdorf H."/>
            <person name="Fernandez M."/>
            <person name="Juarez S."/>
            <person name="Ciordia S."/>
            <person name="Singer A."/>
            <person name="Kagan O."/>
            <person name="Egorova O."/>
            <person name="Petit P.A."/>
            <person name="Stogios P."/>
            <person name="Kim Y."/>
            <person name="Tchigvintsev A."/>
            <person name="Flick R."/>
            <person name="Denaro R."/>
            <person name="Genovese M."/>
            <person name="Albar J.P."/>
            <person name="Reva O.N."/>
            <person name="Martinez-Gomariz M."/>
            <person name="Tran H."/>
            <person name="Ferrer M."/>
            <person name="Savchenko A."/>
            <person name="Yakunin A.F."/>
            <person name="Yakimov M.M."/>
            <person name="Golyshina O.V."/>
            <person name="Reinhardt R."/>
            <person name="Golyshin P.N."/>
        </authorList>
    </citation>
    <scope>NUCLEOTIDE SEQUENCE [LARGE SCALE GENOMIC DNA]</scope>
</reference>
<gene>
    <name evidence="1" type="ORF">OLEAN_C08520</name>
</gene>
<dbReference type="STRING" id="698738.OLEAN_C08520"/>
<protein>
    <recommendedName>
        <fullName evidence="3">Helix-turn-helix domain-containing protein</fullName>
    </recommendedName>
</protein>
<dbReference type="OrthoDB" id="8537306at2"/>
<dbReference type="Proteomes" id="UP000032749">
    <property type="component" value="Chromosome"/>
</dbReference>
<proteinExistence type="predicted"/>
<dbReference type="HOGENOM" id="CLU_2247272_0_0_6"/>
<name>R4YPA9_OLEAN</name>
<dbReference type="AlphaFoldDB" id="R4YPA9"/>
<accession>R4YPA9</accession>